<reference evidence="3" key="1">
    <citation type="submission" date="2022-10" db="EMBL/GenBank/DDBJ databases">
        <title>Genome assembly of Pristionchus species.</title>
        <authorList>
            <person name="Yoshida K."/>
            <person name="Sommer R.J."/>
        </authorList>
    </citation>
    <scope>NUCLEOTIDE SEQUENCE [LARGE SCALE GENOMIC DNA]</scope>
    <source>
        <strain evidence="3">RS5460</strain>
    </source>
</reference>
<keyword evidence="3" id="KW-1185">Reference proteome</keyword>
<feature type="chain" id="PRO_5042927217" evidence="1">
    <location>
        <begin position="22"/>
        <end position="126"/>
    </location>
</feature>
<dbReference type="EMBL" id="BTRK01000002">
    <property type="protein sequence ID" value="GMR36694.1"/>
    <property type="molecule type" value="Genomic_DNA"/>
</dbReference>
<evidence type="ECO:0000313" key="2">
    <source>
        <dbReference type="EMBL" id="GMR36694.1"/>
    </source>
</evidence>
<proteinExistence type="predicted"/>
<name>A0AAN5CC05_9BILA</name>
<sequence length="126" mass="12851">MPSVLSLLLFSSLFLLSFSMGDGMGCRTKRCFGFGGDPFGDFGPFFGGCGGCSDCGGGGGCSNSNSCNSHSDSSNSAAANGFFEEVFYKKSCEYSGQVRMGSQCSNHNSHNSCCNGGNCGGGGWGC</sequence>
<comment type="caution">
    <text evidence="2">The sequence shown here is derived from an EMBL/GenBank/DDBJ whole genome shotgun (WGS) entry which is preliminary data.</text>
</comment>
<accession>A0AAN5CC05</accession>
<gene>
    <name evidence="2" type="ORF">PMAYCL1PPCAC_06889</name>
</gene>
<dbReference type="Proteomes" id="UP001328107">
    <property type="component" value="Unassembled WGS sequence"/>
</dbReference>
<dbReference type="AlphaFoldDB" id="A0AAN5CC05"/>
<feature type="non-terminal residue" evidence="2">
    <location>
        <position position="126"/>
    </location>
</feature>
<evidence type="ECO:0000313" key="3">
    <source>
        <dbReference type="Proteomes" id="UP001328107"/>
    </source>
</evidence>
<evidence type="ECO:0000256" key="1">
    <source>
        <dbReference type="SAM" id="SignalP"/>
    </source>
</evidence>
<protein>
    <submittedName>
        <fullName evidence="2">Uncharacterized protein</fullName>
    </submittedName>
</protein>
<organism evidence="2 3">
    <name type="scientific">Pristionchus mayeri</name>
    <dbReference type="NCBI Taxonomy" id="1317129"/>
    <lineage>
        <taxon>Eukaryota</taxon>
        <taxon>Metazoa</taxon>
        <taxon>Ecdysozoa</taxon>
        <taxon>Nematoda</taxon>
        <taxon>Chromadorea</taxon>
        <taxon>Rhabditida</taxon>
        <taxon>Rhabditina</taxon>
        <taxon>Diplogasteromorpha</taxon>
        <taxon>Diplogasteroidea</taxon>
        <taxon>Neodiplogasteridae</taxon>
        <taxon>Pristionchus</taxon>
    </lineage>
</organism>
<feature type="signal peptide" evidence="1">
    <location>
        <begin position="1"/>
        <end position="21"/>
    </location>
</feature>
<keyword evidence="1" id="KW-0732">Signal</keyword>